<sequence length="478" mass="52030">MAAAAVFSSGCSLLDPTEVVNPNLTEDDLRDKGLLTMKPWLGGMARNLALAYNEIVTPNEILSDNYANTKTYYNQAFDFPRMNVADADINDLIQYLSRLRSNAVYGLEVVKPADPTATPSEEAELYFYKGLSHLWTAELFVSAPVVGDGKPVPPAEQFDSAIVNFKKALALSTDGDLKTGYNIVLARAYYYLGDKANARKYAADAIASNNRYVRSVAFDPVNTFTPAISNILQDAMYRRGTFDDLQPLPRLDFLDPKCYTISSSEDSPIPLAKIEEAYLILAEADVADNQLPAALNRVKDLIGVVNTRNKATFDDQAEGRDESNPGSRPNVATVRVAASAGEPLIAGLVLDRGAPMVTVPVISGTSINAANVTAANYPTVDAVLELIYLLRQEIFIGEGRRAVDLGFRYPVSFNEIVSNPNIENGDPATVGRIPAFIPKNKEMDAFTYDKAAGTCTIKHNMNKVIVTNKASAEVVPFF</sequence>
<organism evidence="1 2">
    <name type="scientific">Chitinophaga lutea</name>
    <dbReference type="NCBI Taxonomy" id="2488634"/>
    <lineage>
        <taxon>Bacteria</taxon>
        <taxon>Pseudomonadati</taxon>
        <taxon>Bacteroidota</taxon>
        <taxon>Chitinophagia</taxon>
        <taxon>Chitinophagales</taxon>
        <taxon>Chitinophagaceae</taxon>
        <taxon>Chitinophaga</taxon>
    </lineage>
</organism>
<evidence type="ECO:0008006" key="3">
    <source>
        <dbReference type="Google" id="ProtNLM"/>
    </source>
</evidence>
<dbReference type="EMBL" id="RPDH01000002">
    <property type="protein sequence ID" value="RPE08096.1"/>
    <property type="molecule type" value="Genomic_DNA"/>
</dbReference>
<evidence type="ECO:0000313" key="1">
    <source>
        <dbReference type="EMBL" id="RPE08096.1"/>
    </source>
</evidence>
<accession>A0A3N4PIP7</accession>
<comment type="caution">
    <text evidence="1">The sequence shown here is derived from an EMBL/GenBank/DDBJ whole genome shotgun (WGS) entry which is preliminary data.</text>
</comment>
<dbReference type="AlphaFoldDB" id="A0A3N4PIP7"/>
<dbReference type="Proteomes" id="UP000278351">
    <property type="component" value="Unassembled WGS sequence"/>
</dbReference>
<proteinExistence type="predicted"/>
<dbReference type="InterPro" id="IPR011990">
    <property type="entry name" value="TPR-like_helical_dom_sf"/>
</dbReference>
<keyword evidence="2" id="KW-1185">Reference proteome</keyword>
<gene>
    <name evidence="1" type="ORF">EGT74_13580</name>
</gene>
<name>A0A3N4PIP7_9BACT</name>
<dbReference type="SUPFAM" id="SSF48452">
    <property type="entry name" value="TPR-like"/>
    <property type="match status" value="1"/>
</dbReference>
<reference evidence="1 2" key="1">
    <citation type="submission" date="2018-11" db="EMBL/GenBank/DDBJ databases">
        <title>Chitinophaga lutea sp.nov., isolate from arsenic contaminated soil.</title>
        <authorList>
            <person name="Zong Y."/>
        </authorList>
    </citation>
    <scope>NUCLEOTIDE SEQUENCE [LARGE SCALE GENOMIC DNA]</scope>
    <source>
        <strain evidence="1 2">ZY74</strain>
    </source>
</reference>
<protein>
    <recommendedName>
        <fullName evidence="3">Tetratricopeptide repeat protein</fullName>
    </recommendedName>
</protein>
<dbReference type="Gene3D" id="1.25.40.390">
    <property type="match status" value="1"/>
</dbReference>
<evidence type="ECO:0000313" key="2">
    <source>
        <dbReference type="Proteomes" id="UP000278351"/>
    </source>
</evidence>